<name>A0ABQ8JEA3_DERPT</name>
<evidence type="ECO:0000313" key="2">
    <source>
        <dbReference type="Proteomes" id="UP000887458"/>
    </source>
</evidence>
<sequence>MKLRKVYEISTLLFTCKTGFLFRYAPVETKPDEKRNSSGEGVGRDKDNICLLIENDEIVLPTFLALSLLADDCNVDFDVSGFSNEFSSFFATTLPVDDLIDISSCDCLADFESNNSDIVLEHTNNLNIFLLTRSAISFICDRDNLTSILSNFDLDLDFDLEDDRDCSRLLGRIAADNVIDFLGPDLNLPMSEFNLSLTDFDFDQAEKIDYYNDKEKNIEQ</sequence>
<gene>
    <name evidence="1" type="ORF">DERP_001116</name>
</gene>
<protein>
    <submittedName>
        <fullName evidence="1">Uncharacterized protein</fullName>
    </submittedName>
</protein>
<accession>A0ABQ8JEA3</accession>
<dbReference type="EMBL" id="NJHN03000047">
    <property type="protein sequence ID" value="KAH9420685.1"/>
    <property type="molecule type" value="Genomic_DNA"/>
</dbReference>
<evidence type="ECO:0000313" key="1">
    <source>
        <dbReference type="EMBL" id="KAH9420685.1"/>
    </source>
</evidence>
<proteinExistence type="predicted"/>
<keyword evidence="2" id="KW-1185">Reference proteome</keyword>
<reference evidence="1 2" key="1">
    <citation type="journal article" date="2018" name="J. Allergy Clin. Immunol.">
        <title>High-quality assembly of Dermatophagoides pteronyssinus genome and transcriptome reveals a wide range of novel allergens.</title>
        <authorList>
            <person name="Liu X.Y."/>
            <person name="Yang K.Y."/>
            <person name="Wang M.Q."/>
            <person name="Kwok J.S."/>
            <person name="Zeng X."/>
            <person name="Yang Z."/>
            <person name="Xiao X.J."/>
            <person name="Lau C.P."/>
            <person name="Li Y."/>
            <person name="Huang Z.M."/>
            <person name="Ba J.G."/>
            <person name="Yim A.K."/>
            <person name="Ouyang C.Y."/>
            <person name="Ngai S.M."/>
            <person name="Chan T.F."/>
            <person name="Leung E.L."/>
            <person name="Liu L."/>
            <person name="Liu Z.G."/>
            <person name="Tsui S.K."/>
        </authorList>
    </citation>
    <scope>NUCLEOTIDE SEQUENCE [LARGE SCALE GENOMIC DNA]</scope>
    <source>
        <strain evidence="1">Derp</strain>
    </source>
</reference>
<comment type="caution">
    <text evidence="1">The sequence shown here is derived from an EMBL/GenBank/DDBJ whole genome shotgun (WGS) entry which is preliminary data.</text>
</comment>
<organism evidence="1 2">
    <name type="scientific">Dermatophagoides pteronyssinus</name>
    <name type="common">European house dust mite</name>
    <dbReference type="NCBI Taxonomy" id="6956"/>
    <lineage>
        <taxon>Eukaryota</taxon>
        <taxon>Metazoa</taxon>
        <taxon>Ecdysozoa</taxon>
        <taxon>Arthropoda</taxon>
        <taxon>Chelicerata</taxon>
        <taxon>Arachnida</taxon>
        <taxon>Acari</taxon>
        <taxon>Acariformes</taxon>
        <taxon>Sarcoptiformes</taxon>
        <taxon>Astigmata</taxon>
        <taxon>Psoroptidia</taxon>
        <taxon>Analgoidea</taxon>
        <taxon>Pyroglyphidae</taxon>
        <taxon>Dermatophagoidinae</taxon>
        <taxon>Dermatophagoides</taxon>
    </lineage>
</organism>
<dbReference type="Proteomes" id="UP000887458">
    <property type="component" value="Unassembled WGS sequence"/>
</dbReference>
<reference evidence="1 2" key="2">
    <citation type="journal article" date="2022" name="Mol. Biol. Evol.">
        <title>Comparative Genomics Reveals Insights into the Divergent Evolution of Astigmatic Mites and Household Pest Adaptations.</title>
        <authorList>
            <person name="Xiong Q."/>
            <person name="Wan A.T."/>
            <person name="Liu X."/>
            <person name="Fung C.S."/>
            <person name="Xiao X."/>
            <person name="Malainual N."/>
            <person name="Hou J."/>
            <person name="Wang L."/>
            <person name="Wang M."/>
            <person name="Yang K.Y."/>
            <person name="Cui Y."/>
            <person name="Leung E.L."/>
            <person name="Nong W."/>
            <person name="Shin S.K."/>
            <person name="Au S.W."/>
            <person name="Jeong K.Y."/>
            <person name="Chew F.T."/>
            <person name="Hui J.H."/>
            <person name="Leung T.F."/>
            <person name="Tungtrongchitr A."/>
            <person name="Zhong N."/>
            <person name="Liu Z."/>
            <person name="Tsui S.K."/>
        </authorList>
    </citation>
    <scope>NUCLEOTIDE SEQUENCE [LARGE SCALE GENOMIC DNA]</scope>
    <source>
        <strain evidence="1">Derp</strain>
    </source>
</reference>